<evidence type="ECO:0000259" key="4">
    <source>
        <dbReference type="PROSITE" id="PS01124"/>
    </source>
</evidence>
<evidence type="ECO:0000256" key="3">
    <source>
        <dbReference type="ARBA" id="ARBA00023163"/>
    </source>
</evidence>
<organism evidence="5 6">
    <name type="scientific">Pseudomonas silesiensis</name>
    <dbReference type="NCBI Taxonomy" id="1853130"/>
    <lineage>
        <taxon>Bacteria</taxon>
        <taxon>Pseudomonadati</taxon>
        <taxon>Pseudomonadota</taxon>
        <taxon>Gammaproteobacteria</taxon>
        <taxon>Pseudomonadales</taxon>
        <taxon>Pseudomonadaceae</taxon>
        <taxon>Pseudomonas</taxon>
    </lineage>
</organism>
<dbReference type="InterPro" id="IPR009057">
    <property type="entry name" value="Homeodomain-like_sf"/>
</dbReference>
<accession>A0A191YU09</accession>
<dbReference type="PROSITE" id="PS01124">
    <property type="entry name" value="HTH_ARAC_FAMILY_2"/>
    <property type="match status" value="1"/>
</dbReference>
<dbReference type="PANTHER" id="PTHR47894">
    <property type="entry name" value="HTH-TYPE TRANSCRIPTIONAL REGULATOR GADX"/>
    <property type="match status" value="1"/>
</dbReference>
<sequence>MEAFVRAATLKNYTEVAQSLGLNPGEMLRGVGLTPVMLNDPECMLPLEAALKLLESSAARSSCPTFGLRMAEARRLSDLGAISLLFSHQRTLRDMLLTSIEYRHLLNRTLAMNLETVGNTVLIRDEVMAEAGVPKRQAAELAIGILHRTCKSLMGSHWHPRSIHFSHEAPASLEDHARFFRCRVVFDAEFDGIVCNAADIDQPNPQADPTMAGYARQFMDSMAGASEPSVIFDVRKAIYLLMPVGRATIHQVAYAQGVSVRTLQRELDEVGLTFSELLNAVRRELALSYMENKNYSLQRVGMMIGYAVPTSFTRWFYTEFGCSPRAWRNRSKQVGSDLSASPVDVPPGQG</sequence>
<keyword evidence="3" id="KW-0804">Transcription</keyword>
<dbReference type="PANTHER" id="PTHR47894:SF4">
    <property type="entry name" value="HTH-TYPE TRANSCRIPTIONAL REGULATOR GADX"/>
    <property type="match status" value="1"/>
</dbReference>
<dbReference type="InterPro" id="IPR032687">
    <property type="entry name" value="AraC-type_N"/>
</dbReference>
<dbReference type="Proteomes" id="UP000078354">
    <property type="component" value="Chromosome"/>
</dbReference>
<dbReference type="EMBL" id="CP014870">
    <property type="protein sequence ID" value="ANJ56221.1"/>
    <property type="molecule type" value="Genomic_DNA"/>
</dbReference>
<keyword evidence="6" id="KW-1185">Reference proteome</keyword>
<dbReference type="Pfam" id="PF12625">
    <property type="entry name" value="Arabinose_bd"/>
    <property type="match status" value="1"/>
</dbReference>
<name>A0A191YU09_9PSED</name>
<dbReference type="SUPFAM" id="SSF46689">
    <property type="entry name" value="Homeodomain-like"/>
    <property type="match status" value="1"/>
</dbReference>
<protein>
    <submittedName>
        <fullName evidence="5">AraC family transcriptional regulator</fullName>
    </submittedName>
</protein>
<proteinExistence type="predicted"/>
<dbReference type="GO" id="GO:0000976">
    <property type="term" value="F:transcription cis-regulatory region binding"/>
    <property type="evidence" value="ECO:0007669"/>
    <property type="project" value="TreeGrafter"/>
</dbReference>
<dbReference type="AlphaFoldDB" id="A0A191YU09"/>
<dbReference type="RefSeq" id="WP_064677737.1">
    <property type="nucleotide sequence ID" value="NZ_CP014870.1"/>
</dbReference>
<dbReference type="Pfam" id="PF12833">
    <property type="entry name" value="HTH_18"/>
    <property type="match status" value="1"/>
</dbReference>
<evidence type="ECO:0000256" key="1">
    <source>
        <dbReference type="ARBA" id="ARBA00023015"/>
    </source>
</evidence>
<keyword evidence="2" id="KW-0238">DNA-binding</keyword>
<gene>
    <name evidence="5" type="ORF">PMA3_14150</name>
</gene>
<dbReference type="GO" id="GO:0003700">
    <property type="term" value="F:DNA-binding transcription factor activity"/>
    <property type="evidence" value="ECO:0007669"/>
    <property type="project" value="InterPro"/>
</dbReference>
<reference evidence="5 6" key="1">
    <citation type="journal article" date="2018" name="Syst. Appl. Microbiol.">
        <title>Pseudomonas silesiensis sp. nov. strain A3T isolated from a biological pesticide sewage treatment plant and analysis of the complete genome sequence.</title>
        <authorList>
            <person name="Kaminski M.A."/>
            <person name="Furmanczyk E.M."/>
            <person name="Sobczak A."/>
            <person name="Dziembowski A."/>
            <person name="Lipinski L."/>
        </authorList>
    </citation>
    <scope>NUCLEOTIDE SEQUENCE [LARGE SCALE GENOMIC DNA]</scope>
    <source>
        <strain evidence="5 6">A3</strain>
    </source>
</reference>
<dbReference type="KEGG" id="psil:PMA3_14150"/>
<dbReference type="Gene3D" id="1.10.10.60">
    <property type="entry name" value="Homeodomain-like"/>
    <property type="match status" value="1"/>
</dbReference>
<dbReference type="GO" id="GO:0005829">
    <property type="term" value="C:cytosol"/>
    <property type="evidence" value="ECO:0007669"/>
    <property type="project" value="TreeGrafter"/>
</dbReference>
<keyword evidence="1" id="KW-0805">Transcription regulation</keyword>
<dbReference type="OrthoDB" id="5740883at2"/>
<evidence type="ECO:0000313" key="6">
    <source>
        <dbReference type="Proteomes" id="UP000078354"/>
    </source>
</evidence>
<evidence type="ECO:0000313" key="5">
    <source>
        <dbReference type="EMBL" id="ANJ56221.1"/>
    </source>
</evidence>
<dbReference type="SMART" id="SM00342">
    <property type="entry name" value="HTH_ARAC"/>
    <property type="match status" value="1"/>
</dbReference>
<dbReference type="InterPro" id="IPR018060">
    <property type="entry name" value="HTH_AraC"/>
</dbReference>
<dbReference type="STRING" id="1853130.PMA3_14150"/>
<evidence type="ECO:0000256" key="2">
    <source>
        <dbReference type="ARBA" id="ARBA00023125"/>
    </source>
</evidence>
<feature type="domain" description="HTH araC/xylS-type" evidence="4">
    <location>
        <begin position="248"/>
        <end position="330"/>
    </location>
</feature>